<evidence type="ECO:0000313" key="2">
    <source>
        <dbReference type="EMBL" id="RFZ95341.1"/>
    </source>
</evidence>
<organism evidence="2 3">
    <name type="scientific">Mucilaginibacter conchicola</name>
    <dbReference type="NCBI Taxonomy" id="2303333"/>
    <lineage>
        <taxon>Bacteria</taxon>
        <taxon>Pseudomonadati</taxon>
        <taxon>Bacteroidota</taxon>
        <taxon>Sphingobacteriia</taxon>
        <taxon>Sphingobacteriales</taxon>
        <taxon>Sphingobacteriaceae</taxon>
        <taxon>Mucilaginibacter</taxon>
    </lineage>
</organism>
<sequence>MKPSALLLFITMLLNLAGFAQVHTKAVADSTEAEPARFWPISGSNDLGTLGRYAKFTDVIEKATGRPFPPNKTFLLICLSSLDSGRYDITDCTTPECRKTWIKEFVKQLGGKRKVEPIIWTPDTTNKSNNYQGYPVYPIPLYQIIRLFYRHGVPQNFGFVIVSDNRKSYLKAYNDPHDRDTSKTLMQFALDFYRNTVLRPENKP</sequence>
<protein>
    <submittedName>
        <fullName evidence="2">Uncharacterized protein</fullName>
    </submittedName>
</protein>
<gene>
    <name evidence="2" type="ORF">D0C36_07380</name>
</gene>
<accession>A0A372NZK1</accession>
<keyword evidence="1" id="KW-0732">Signal</keyword>
<dbReference type="Proteomes" id="UP000264217">
    <property type="component" value="Unassembled WGS sequence"/>
</dbReference>
<name>A0A372NZK1_9SPHI</name>
<feature type="chain" id="PRO_5016986833" evidence="1">
    <location>
        <begin position="21"/>
        <end position="204"/>
    </location>
</feature>
<reference evidence="2 3" key="1">
    <citation type="submission" date="2018-08" db="EMBL/GenBank/DDBJ databases">
        <title>Mucilaginibacter sp. MYSH2.</title>
        <authorList>
            <person name="Seo T."/>
        </authorList>
    </citation>
    <scope>NUCLEOTIDE SEQUENCE [LARGE SCALE GENOMIC DNA]</scope>
    <source>
        <strain evidence="2 3">MYSH2</strain>
    </source>
</reference>
<dbReference type="AlphaFoldDB" id="A0A372NZK1"/>
<comment type="caution">
    <text evidence="2">The sequence shown here is derived from an EMBL/GenBank/DDBJ whole genome shotgun (WGS) entry which is preliminary data.</text>
</comment>
<dbReference type="EMBL" id="QWDC01000001">
    <property type="protein sequence ID" value="RFZ95341.1"/>
    <property type="molecule type" value="Genomic_DNA"/>
</dbReference>
<evidence type="ECO:0000256" key="1">
    <source>
        <dbReference type="SAM" id="SignalP"/>
    </source>
</evidence>
<evidence type="ECO:0000313" key="3">
    <source>
        <dbReference type="Proteomes" id="UP000264217"/>
    </source>
</evidence>
<dbReference type="RefSeq" id="WP_117390905.1">
    <property type="nucleotide sequence ID" value="NZ_QWDC01000001.1"/>
</dbReference>
<proteinExistence type="predicted"/>
<keyword evidence="3" id="KW-1185">Reference proteome</keyword>
<dbReference type="OrthoDB" id="9904000at2"/>
<feature type="signal peptide" evidence="1">
    <location>
        <begin position="1"/>
        <end position="20"/>
    </location>
</feature>